<dbReference type="Pfam" id="PF05929">
    <property type="entry name" value="Phage_GPO"/>
    <property type="match status" value="1"/>
</dbReference>
<dbReference type="InterPro" id="IPR009228">
    <property type="entry name" value="Capsid_scaffold_GpO"/>
</dbReference>
<evidence type="ECO:0000256" key="1">
    <source>
        <dbReference type="SAM" id="Coils"/>
    </source>
</evidence>
<dbReference type="KEGG" id="yps:YPTB3141"/>
<evidence type="ECO:0000313" key="4">
    <source>
        <dbReference type="Proteomes" id="UP000001011"/>
    </source>
</evidence>
<dbReference type="KEGG" id="ypo:BZ17_3471"/>
<evidence type="ECO:0000256" key="2">
    <source>
        <dbReference type="SAM" id="MobiDB-lite"/>
    </source>
</evidence>
<dbReference type="PATRIC" id="fig|273123.14.peg.3645"/>
<reference evidence="3 4" key="1">
    <citation type="journal article" date="2004" name="Proc. Natl. Acad. Sci. U.S.A.">
        <title>Insights into the evolution of Yersinia pestis through whole-genome comparison with Yersinia pseudotuberculosis.</title>
        <authorList>
            <person name="Chain P.S.G."/>
            <person name="Carniel E."/>
            <person name="Larimer F.W."/>
            <person name="Lamerdin J."/>
            <person name="Stoutland P.O."/>
            <person name="Regala W.M."/>
            <person name="Georgescu A.M."/>
            <person name="Vergez L.M."/>
            <person name="Land M.L."/>
            <person name="Motin V.L."/>
            <person name="Brubaker R.R."/>
            <person name="Fowler J."/>
            <person name="Hinnebusch J."/>
            <person name="Marceau M."/>
            <person name="Medigue C."/>
            <person name="Simonet M."/>
            <person name="Chenal-Francisque V."/>
            <person name="Souza B."/>
            <person name="Dacheux D."/>
            <person name="Elliott J.M."/>
            <person name="Derbise A."/>
            <person name="Hauser L.J."/>
            <person name="Garcia E."/>
        </authorList>
    </citation>
    <scope>NUCLEOTIDE SEQUENCE [LARGE SCALE GENOMIC DNA]</scope>
    <source>
        <strain evidence="4">IP32953</strain>
    </source>
</reference>
<proteinExistence type="predicted"/>
<sequence length="362" mass="40055">MPQLISDWICIGTSGTSVDGRPLEPQWLIECANTYSRETYTALLWPYHEEDITMRQYTPNMGEVDALKYEEVGEKIKLYAKLIPNQFLIEANRQGQKLFTSVEIVPDFAGSGESYLFGLAVTDIPASLGTEKISFTANGEDKAVTRGNVEAFSLGQLKSRESKPENKKSGFFGRIFSIKKEFTPEPDNNQPDQGEDETKMDELKALIEALTLRIQQMEEKANGTTADTPEEAADDVADLAGEIADVADQVAEIAAEVADNPEDEVVAAEFSVAKKNLSRLMKSFAANGAPARRSRTRSHTRRASRRQDFTALTTKPESNGNELTDLKDQLNTLLEKFSVLDTRQSKLPNGAPNGSNQPFDFN</sequence>
<accession>Q666V5</accession>
<organism evidence="3 4">
    <name type="scientific">Yersinia pseudotuberculosis serotype I (strain IP32953)</name>
    <dbReference type="NCBI Taxonomy" id="273123"/>
    <lineage>
        <taxon>Bacteria</taxon>
        <taxon>Pseudomonadati</taxon>
        <taxon>Pseudomonadota</taxon>
        <taxon>Gammaproteobacteria</taxon>
        <taxon>Enterobacterales</taxon>
        <taxon>Yersiniaceae</taxon>
        <taxon>Yersinia</taxon>
    </lineage>
</organism>
<name>Q666V5_YERPS</name>
<dbReference type="Proteomes" id="UP000001011">
    <property type="component" value="Chromosome"/>
</dbReference>
<feature type="coiled-coil region" evidence="1">
    <location>
        <begin position="200"/>
        <end position="227"/>
    </location>
</feature>
<protein>
    <submittedName>
        <fullName evidence="3">Hypothetical phage protein</fullName>
    </submittedName>
</protein>
<keyword evidence="1" id="KW-0175">Coiled coil</keyword>
<feature type="region of interest" description="Disordered" evidence="2">
    <location>
        <begin position="342"/>
        <end position="362"/>
    </location>
</feature>
<feature type="compositionally biased region" description="Polar residues" evidence="2">
    <location>
        <begin position="310"/>
        <end position="322"/>
    </location>
</feature>
<evidence type="ECO:0000313" key="3">
    <source>
        <dbReference type="EMBL" id="CAH22379.1"/>
    </source>
</evidence>
<dbReference type="RefSeq" id="WP_011192933.1">
    <property type="nucleotide sequence ID" value="NC_006155.1"/>
</dbReference>
<dbReference type="AlphaFoldDB" id="Q666V5"/>
<feature type="compositionally biased region" description="Basic residues" evidence="2">
    <location>
        <begin position="292"/>
        <end position="304"/>
    </location>
</feature>
<dbReference type="EMBL" id="BX936398">
    <property type="protein sequence ID" value="CAH22379.1"/>
    <property type="molecule type" value="Genomic_DNA"/>
</dbReference>
<gene>
    <name evidence="3" type="ordered locus">YPTB3141</name>
</gene>
<feature type="region of interest" description="Disordered" evidence="2">
    <location>
        <begin position="285"/>
        <end position="324"/>
    </location>
</feature>